<dbReference type="AlphaFoldDB" id="A0A3B0YM62"/>
<dbReference type="GO" id="GO:0009288">
    <property type="term" value="C:bacterial-type flagellum"/>
    <property type="evidence" value="ECO:0007669"/>
    <property type="project" value="InterPro"/>
</dbReference>
<organism evidence="3">
    <name type="scientific">hydrothermal vent metagenome</name>
    <dbReference type="NCBI Taxonomy" id="652676"/>
    <lineage>
        <taxon>unclassified sequences</taxon>
        <taxon>metagenomes</taxon>
        <taxon>ecological metagenomes</taxon>
    </lineage>
</organism>
<dbReference type="SUPFAM" id="SSF64518">
    <property type="entry name" value="Phase 1 flagellin"/>
    <property type="match status" value="1"/>
</dbReference>
<dbReference type="InterPro" id="IPR042187">
    <property type="entry name" value="Flagellin_C_sub2"/>
</dbReference>
<keyword evidence="1" id="KW-0975">Bacterial flagellum</keyword>
<dbReference type="Pfam" id="PF00700">
    <property type="entry name" value="Flagellin_C"/>
    <property type="match status" value="1"/>
</dbReference>
<sequence>NVDASAITATINAGSPDFTLTTTNAAVDIQVGDITDSLATNFTAAVAAATGSTADTGAPDGTITSNTSGTTVRADGNNVLAMDITVSGAGSTPTAFTGQDVNLTGVDVTSASAVADAIVTAFSGVDGNGSLSVTKNVSNEVVIASTSETVSDITFTIDTSTTTNTAASLTINTPGGTLGTNENNILNFAGADTLTYTSVIETSGFSFNGSALIEAGGSGSLAAVTTGSLSITLDDGVTVNSSVSTGSIFTTAALTDAVTTNLGLAVTTAGNNVAAQTLTIGGEASATVSVAEDASASTIAADINDKSNSTGVSATATTTAVLANLSTDGVVSFNLNGINISSNVTTTNLGSLATAINDRTSQTGGITAKVSDDGASLTLTDSSGDDISIGAFNSSVATDGITGTAVDLEVTGGSGTTVTLRDGGANSGDFDSTVIGGTVEFQSESTFTVNSSISDAAGGLFVGVADQLQASNLQNVDSIDIGTVEGANRAIDIVDGALANIDSIRGDLGAIQNRFNSTISNLGSAVENFSAARSRIMDTDFAAETANLTRAQILQQAGVAMLAQANSLPQLVLSLLQ</sequence>
<dbReference type="PANTHER" id="PTHR42792:SF2">
    <property type="entry name" value="FLAGELLIN"/>
    <property type="match status" value="1"/>
</dbReference>
<evidence type="ECO:0000256" key="1">
    <source>
        <dbReference type="ARBA" id="ARBA00023143"/>
    </source>
</evidence>
<dbReference type="GO" id="GO:0005198">
    <property type="term" value="F:structural molecule activity"/>
    <property type="evidence" value="ECO:0007669"/>
    <property type="project" value="InterPro"/>
</dbReference>
<reference evidence="3" key="1">
    <citation type="submission" date="2018-06" db="EMBL/GenBank/DDBJ databases">
        <authorList>
            <person name="Zhirakovskaya E."/>
        </authorList>
    </citation>
    <scope>NUCLEOTIDE SEQUENCE</scope>
</reference>
<dbReference type="Gene3D" id="6.10.10.10">
    <property type="entry name" value="Flagellar export chaperone, C-terminal domain"/>
    <property type="match status" value="1"/>
</dbReference>
<evidence type="ECO:0000259" key="2">
    <source>
        <dbReference type="Pfam" id="PF00700"/>
    </source>
</evidence>
<proteinExistence type="predicted"/>
<dbReference type="PANTHER" id="PTHR42792">
    <property type="entry name" value="FLAGELLIN"/>
    <property type="match status" value="1"/>
</dbReference>
<gene>
    <name evidence="3" type="ORF">MNBD_GAMMA09-653</name>
</gene>
<dbReference type="EMBL" id="UOFI01000186">
    <property type="protein sequence ID" value="VAW70024.1"/>
    <property type="molecule type" value="Genomic_DNA"/>
</dbReference>
<protein>
    <recommendedName>
        <fullName evidence="2">Flagellin C-terminal domain-containing protein</fullName>
    </recommendedName>
</protein>
<feature type="non-terminal residue" evidence="3">
    <location>
        <position position="1"/>
    </location>
</feature>
<dbReference type="Gene3D" id="2.170.280.10">
    <property type="entry name" value="f41 fragment of flagellin, middle domain"/>
    <property type="match status" value="1"/>
</dbReference>
<evidence type="ECO:0000313" key="3">
    <source>
        <dbReference type="EMBL" id="VAW70024.1"/>
    </source>
</evidence>
<name>A0A3B0YM62_9ZZZZ</name>
<accession>A0A3B0YM62</accession>
<feature type="domain" description="Flagellin C-terminal" evidence="2">
    <location>
        <begin position="491"/>
        <end position="576"/>
    </location>
</feature>
<dbReference type="InterPro" id="IPR046358">
    <property type="entry name" value="Flagellin_C"/>
</dbReference>
<dbReference type="Gene3D" id="1.20.1330.10">
    <property type="entry name" value="f41 fragment of flagellin, N-terminal domain"/>
    <property type="match status" value="1"/>
</dbReference>
<dbReference type="Gene3D" id="2.30.220.10">
    <property type="entry name" value="f41 fragment of flagellin, C-terminal domain"/>
    <property type="match status" value="1"/>
</dbReference>
<dbReference type="InterPro" id="IPR001492">
    <property type="entry name" value="Flagellin"/>
</dbReference>